<comment type="caution">
    <text evidence="1">The sequence shown here is derived from an EMBL/GenBank/DDBJ whole genome shotgun (WGS) entry which is preliminary data.</text>
</comment>
<gene>
    <name evidence="1" type="ORF">S12H4_50051</name>
</gene>
<proteinExistence type="predicted"/>
<feature type="non-terminal residue" evidence="1">
    <location>
        <position position="98"/>
    </location>
</feature>
<sequence length="98" mass="11226">MDISKARRLVELEKDGRKILLTLWEGNQISSCVEDQEKKYCETCQCDDEICQEYIDHLKAKGYGATEIKLGELAAESLPKFLEEREHPGVETEVIEHA</sequence>
<dbReference type="AlphaFoldDB" id="X1UIV3"/>
<reference evidence="1" key="1">
    <citation type="journal article" date="2014" name="Front. Microbiol.">
        <title>High frequency of phylogenetically diverse reductive dehalogenase-homologous genes in deep subseafloor sedimentary metagenomes.</title>
        <authorList>
            <person name="Kawai M."/>
            <person name="Futagami T."/>
            <person name="Toyoda A."/>
            <person name="Takaki Y."/>
            <person name="Nishi S."/>
            <person name="Hori S."/>
            <person name="Arai W."/>
            <person name="Tsubouchi T."/>
            <person name="Morono Y."/>
            <person name="Uchiyama I."/>
            <person name="Ito T."/>
            <person name="Fujiyama A."/>
            <person name="Inagaki F."/>
            <person name="Takami H."/>
        </authorList>
    </citation>
    <scope>NUCLEOTIDE SEQUENCE</scope>
    <source>
        <strain evidence="1">Expedition CK06-06</strain>
    </source>
</reference>
<name>X1UIV3_9ZZZZ</name>
<protein>
    <submittedName>
        <fullName evidence="1">Uncharacterized protein</fullName>
    </submittedName>
</protein>
<dbReference type="EMBL" id="BARW01031471">
    <property type="protein sequence ID" value="GAJ03477.1"/>
    <property type="molecule type" value="Genomic_DNA"/>
</dbReference>
<evidence type="ECO:0000313" key="1">
    <source>
        <dbReference type="EMBL" id="GAJ03477.1"/>
    </source>
</evidence>
<organism evidence="1">
    <name type="scientific">marine sediment metagenome</name>
    <dbReference type="NCBI Taxonomy" id="412755"/>
    <lineage>
        <taxon>unclassified sequences</taxon>
        <taxon>metagenomes</taxon>
        <taxon>ecological metagenomes</taxon>
    </lineage>
</organism>
<accession>X1UIV3</accession>